<dbReference type="AlphaFoldDB" id="N6ZSQ9"/>
<evidence type="ECO:0000256" key="7">
    <source>
        <dbReference type="SAM" id="Phobius"/>
    </source>
</evidence>
<feature type="transmembrane region" description="Helical" evidence="7">
    <location>
        <begin position="284"/>
        <end position="303"/>
    </location>
</feature>
<dbReference type="RefSeq" id="WP_004378929.1">
    <property type="nucleotide sequence ID" value="NZ_AMXF01000262.1"/>
</dbReference>
<name>N6ZSQ9_9RHOO</name>
<dbReference type="Proteomes" id="UP000013047">
    <property type="component" value="Unassembled WGS sequence"/>
</dbReference>
<keyword evidence="4 7" id="KW-0812">Transmembrane</keyword>
<organism evidence="8 9">
    <name type="scientific">Thauera phenylacetica B4P</name>
    <dbReference type="NCBI Taxonomy" id="1234382"/>
    <lineage>
        <taxon>Bacteria</taxon>
        <taxon>Pseudomonadati</taxon>
        <taxon>Pseudomonadota</taxon>
        <taxon>Betaproteobacteria</taxon>
        <taxon>Rhodocyclales</taxon>
        <taxon>Zoogloeaceae</taxon>
        <taxon>Thauera</taxon>
    </lineage>
</organism>
<evidence type="ECO:0000256" key="5">
    <source>
        <dbReference type="ARBA" id="ARBA00022989"/>
    </source>
</evidence>
<proteinExistence type="inferred from homology"/>
<evidence type="ECO:0000256" key="2">
    <source>
        <dbReference type="ARBA" id="ARBA00008929"/>
    </source>
</evidence>
<dbReference type="OrthoDB" id="104998at2"/>
<evidence type="ECO:0000256" key="1">
    <source>
        <dbReference type="ARBA" id="ARBA00004651"/>
    </source>
</evidence>
<dbReference type="GO" id="GO:0005886">
    <property type="term" value="C:plasma membrane"/>
    <property type="evidence" value="ECO:0007669"/>
    <property type="project" value="UniProtKB-SubCell"/>
</dbReference>
<evidence type="ECO:0000313" key="9">
    <source>
        <dbReference type="Proteomes" id="UP000013047"/>
    </source>
</evidence>
<feature type="transmembrane region" description="Helical" evidence="7">
    <location>
        <begin position="173"/>
        <end position="199"/>
    </location>
</feature>
<feature type="transmembrane region" description="Helical" evidence="7">
    <location>
        <begin position="95"/>
        <end position="114"/>
    </location>
</feature>
<comment type="similarity">
    <text evidence="2">Belongs to the NrfD family.</text>
</comment>
<feature type="transmembrane region" description="Helical" evidence="7">
    <location>
        <begin position="251"/>
        <end position="272"/>
    </location>
</feature>
<comment type="subcellular location">
    <subcellularLocation>
        <location evidence="1">Cell membrane</location>
        <topology evidence="1">Multi-pass membrane protein</topology>
    </subcellularLocation>
</comment>
<evidence type="ECO:0000313" key="8">
    <source>
        <dbReference type="EMBL" id="ENO95189.1"/>
    </source>
</evidence>
<dbReference type="Gene3D" id="1.20.1630.10">
    <property type="entry name" value="Formate dehydrogenase/DMSO reductase domain"/>
    <property type="match status" value="1"/>
</dbReference>
<sequence length="396" mass="43633">MTEHIHAAPAPVGGRLLTPVTFTCGVLILAALAILAVRFVLGLGAVTHLNDGYPWGIWVVADVVIGSAFACGGFSIAMLVYIFNKGEYHPLVRPALLASLFGYTLAGVGVIFDLGRWWNFWHILSPAYASPNSVMFEVALCISLYIVVMWIEFSPTFMEKWGMRDARRKLNKVMFFFIALGTVLPMMHQSSLGSLLIVFGTQIHPLWQTMLLPLIFLLSAITIGYAVVLFESCLAAAGYRRSIEMHLLTPLAKVMLGVLAVFMLVRFGDLLWRGALGHAFAANLQAFMFWLETACFLSPFVLLRSERQRRNPARLFVGGALLMLGGVLLRINAFLVGYDTGSGWSYFPSVPELLVTIGMFAIEVLGYIVITRRFPVLPREDAPPTATPAALRAATR</sequence>
<reference evidence="8 9" key="1">
    <citation type="submission" date="2012-09" db="EMBL/GenBank/DDBJ databases">
        <title>Draft Genome Sequences of 6 Strains from Genus Thauera.</title>
        <authorList>
            <person name="Liu B."/>
            <person name="Shapleigh J.P."/>
            <person name="Frostegard A.H."/>
        </authorList>
    </citation>
    <scope>NUCLEOTIDE SEQUENCE [LARGE SCALE GENOMIC DNA]</scope>
    <source>
        <strain evidence="8 9">B4P</strain>
    </source>
</reference>
<keyword evidence="3" id="KW-1003">Cell membrane</keyword>
<dbReference type="PANTHER" id="PTHR30074">
    <property type="entry name" value="FORMATE DEHYDROGENASE, NITRATE-INDUCIBLE, CYTOCHROME B556 FDN SUBUNIT"/>
    <property type="match status" value="1"/>
</dbReference>
<feature type="transmembrane region" description="Helical" evidence="7">
    <location>
        <begin position="211"/>
        <end position="239"/>
    </location>
</feature>
<feature type="transmembrane region" description="Helical" evidence="7">
    <location>
        <begin position="134"/>
        <end position="153"/>
    </location>
</feature>
<feature type="transmembrane region" description="Helical" evidence="7">
    <location>
        <begin position="315"/>
        <end position="338"/>
    </location>
</feature>
<dbReference type="EMBL" id="AMXF01000262">
    <property type="protein sequence ID" value="ENO95189.1"/>
    <property type="molecule type" value="Genomic_DNA"/>
</dbReference>
<feature type="transmembrane region" description="Helical" evidence="7">
    <location>
        <begin position="350"/>
        <end position="370"/>
    </location>
</feature>
<evidence type="ECO:0000256" key="4">
    <source>
        <dbReference type="ARBA" id="ARBA00022692"/>
    </source>
</evidence>
<protein>
    <submittedName>
        <fullName evidence="8">Hydrogenase 2 b cytochrome subunit</fullName>
    </submittedName>
</protein>
<dbReference type="InterPro" id="IPR051817">
    <property type="entry name" value="FDH_cytochrome_b556_subunit"/>
</dbReference>
<dbReference type="InterPro" id="IPR005614">
    <property type="entry name" value="NrfD-like"/>
</dbReference>
<evidence type="ECO:0000256" key="6">
    <source>
        <dbReference type="ARBA" id="ARBA00023136"/>
    </source>
</evidence>
<dbReference type="NCBIfam" id="NF008133">
    <property type="entry name" value="PRK10881.1"/>
    <property type="match status" value="1"/>
</dbReference>
<dbReference type="PANTHER" id="PTHR30074:SF4">
    <property type="entry name" value="NI_FE-HYDROGENASE 2 B-TYPE CYTOCHROME SUBUNIT-RELATED"/>
    <property type="match status" value="1"/>
</dbReference>
<keyword evidence="5 7" id="KW-1133">Transmembrane helix</keyword>
<keyword evidence="6 7" id="KW-0472">Membrane</keyword>
<accession>N6ZSQ9</accession>
<comment type="caution">
    <text evidence="8">The sequence shown here is derived from an EMBL/GenBank/DDBJ whole genome shotgun (WGS) entry which is preliminary data.</text>
</comment>
<evidence type="ECO:0000256" key="3">
    <source>
        <dbReference type="ARBA" id="ARBA00022475"/>
    </source>
</evidence>
<keyword evidence="9" id="KW-1185">Reference proteome</keyword>
<dbReference type="GO" id="GO:0009061">
    <property type="term" value="P:anaerobic respiration"/>
    <property type="evidence" value="ECO:0007669"/>
    <property type="project" value="TreeGrafter"/>
</dbReference>
<feature type="transmembrane region" description="Helical" evidence="7">
    <location>
        <begin position="20"/>
        <end position="43"/>
    </location>
</feature>
<feature type="transmembrane region" description="Helical" evidence="7">
    <location>
        <begin position="55"/>
        <end position="83"/>
    </location>
</feature>
<gene>
    <name evidence="8" type="ORF">C667_20270</name>
</gene>
<dbReference type="Pfam" id="PF03916">
    <property type="entry name" value="NrfD"/>
    <property type="match status" value="1"/>
</dbReference>